<dbReference type="EMBL" id="DSEU01000005">
    <property type="protein sequence ID" value="HEM66221.1"/>
    <property type="molecule type" value="Genomic_DNA"/>
</dbReference>
<name>A0A7J2U0C2_9CREN</name>
<evidence type="ECO:0000313" key="1">
    <source>
        <dbReference type="EMBL" id="HEM66221.1"/>
    </source>
</evidence>
<protein>
    <submittedName>
        <fullName evidence="1">Uncharacterized protein</fullName>
    </submittedName>
</protein>
<reference evidence="1" key="1">
    <citation type="journal article" date="2020" name="mSystems">
        <title>Genome- and Community-Level Interaction Insights into Carbon Utilization and Element Cycling Functions of Hydrothermarchaeota in Hydrothermal Sediment.</title>
        <authorList>
            <person name="Zhou Z."/>
            <person name="Liu Y."/>
            <person name="Xu W."/>
            <person name="Pan J."/>
            <person name="Luo Z.H."/>
            <person name="Li M."/>
        </authorList>
    </citation>
    <scope>NUCLEOTIDE SEQUENCE [LARGE SCALE GENOMIC DNA]</scope>
    <source>
        <strain evidence="1">SpSt-125</strain>
    </source>
</reference>
<gene>
    <name evidence="1" type="ORF">ENO26_01405</name>
</gene>
<comment type="caution">
    <text evidence="1">The sequence shown here is derived from an EMBL/GenBank/DDBJ whole genome shotgun (WGS) entry which is preliminary data.</text>
</comment>
<proteinExistence type="predicted"/>
<sequence>MRTRIRYRDVVVPAITDDELPNVLTKLGLYNDVVNGKAKCHICGRTLTLNSIGAIIMVNDKPALICDKPSCIAKATQLINVHRQKQKLANE</sequence>
<organism evidence="1">
    <name type="scientific">Ignisphaera aggregans</name>
    <dbReference type="NCBI Taxonomy" id="334771"/>
    <lineage>
        <taxon>Archaea</taxon>
        <taxon>Thermoproteota</taxon>
        <taxon>Thermoprotei</taxon>
        <taxon>Desulfurococcales</taxon>
        <taxon>Desulfurococcaceae</taxon>
        <taxon>Ignisphaera</taxon>
    </lineage>
</organism>
<accession>A0A7J2U0C2</accession>
<dbReference type="AlphaFoldDB" id="A0A7J2U0C2"/>